<dbReference type="EMBL" id="JACRSX010000001">
    <property type="protein sequence ID" value="MBC8561155.1"/>
    <property type="molecule type" value="Genomic_DNA"/>
</dbReference>
<evidence type="ECO:0000313" key="1">
    <source>
        <dbReference type="EMBL" id="MBC8561155.1"/>
    </source>
</evidence>
<gene>
    <name evidence="1" type="ORF">H8704_00675</name>
</gene>
<accession>A0ABR7MYK3</accession>
<organism evidence="1 2">
    <name type="scientific">Jutongia huaianensis</name>
    <dbReference type="NCBI Taxonomy" id="2763668"/>
    <lineage>
        <taxon>Bacteria</taxon>
        <taxon>Bacillati</taxon>
        <taxon>Bacillota</taxon>
        <taxon>Clostridia</taxon>
        <taxon>Lachnospirales</taxon>
        <taxon>Lachnospiraceae</taxon>
        <taxon>Jutongia</taxon>
    </lineage>
</organism>
<dbReference type="RefSeq" id="WP_249296910.1">
    <property type="nucleotide sequence ID" value="NZ_JACRSX010000001.1"/>
</dbReference>
<evidence type="ECO:0000313" key="2">
    <source>
        <dbReference type="Proteomes" id="UP000606193"/>
    </source>
</evidence>
<dbReference type="Proteomes" id="UP000606193">
    <property type="component" value="Unassembled WGS sequence"/>
</dbReference>
<protein>
    <submittedName>
        <fullName evidence="1">Uncharacterized protein</fullName>
    </submittedName>
</protein>
<keyword evidence="2" id="KW-1185">Reference proteome</keyword>
<proteinExistence type="predicted"/>
<sequence length="115" mass="13358">MEWKETENTTQSVVERMETSMCSMEQMSFDAINITDSLVTLTSKAKEYASLMKNGDAREREDSFEEIEKILDKVLETAFQVNNVSHELEQEVIYQRDTTANIRQIIDFLYSMADV</sequence>
<name>A0ABR7MYK3_9FIRM</name>
<reference evidence="1 2" key="1">
    <citation type="submission" date="2020-08" db="EMBL/GenBank/DDBJ databases">
        <title>Genome public.</title>
        <authorList>
            <person name="Liu C."/>
            <person name="Sun Q."/>
        </authorList>
    </citation>
    <scope>NUCLEOTIDE SEQUENCE [LARGE SCALE GENOMIC DNA]</scope>
    <source>
        <strain evidence="1 2">NSJ-37</strain>
    </source>
</reference>
<comment type="caution">
    <text evidence="1">The sequence shown here is derived from an EMBL/GenBank/DDBJ whole genome shotgun (WGS) entry which is preliminary data.</text>
</comment>